<protein>
    <submittedName>
        <fullName evidence="2">Uncharacterized protein</fullName>
    </submittedName>
</protein>
<dbReference type="EMBL" id="CATOUU010001045">
    <property type="protein sequence ID" value="CAI9968663.1"/>
    <property type="molecule type" value="Genomic_DNA"/>
</dbReference>
<keyword evidence="1" id="KW-0472">Membrane</keyword>
<reference evidence="2" key="1">
    <citation type="submission" date="2023-06" db="EMBL/GenBank/DDBJ databases">
        <authorList>
            <person name="Kurt Z."/>
        </authorList>
    </citation>
    <scope>NUCLEOTIDE SEQUENCE</scope>
</reference>
<keyword evidence="4" id="KW-1185">Reference proteome</keyword>
<organism evidence="2">
    <name type="scientific">Hexamita inflata</name>
    <dbReference type="NCBI Taxonomy" id="28002"/>
    <lineage>
        <taxon>Eukaryota</taxon>
        <taxon>Metamonada</taxon>
        <taxon>Diplomonadida</taxon>
        <taxon>Hexamitidae</taxon>
        <taxon>Hexamitinae</taxon>
        <taxon>Hexamita</taxon>
    </lineage>
</organism>
<accession>A0AA86R4C3</accession>
<comment type="caution">
    <text evidence="2">The sequence shown here is derived from an EMBL/GenBank/DDBJ whole genome shotgun (WGS) entry which is preliminary data.</text>
</comment>
<feature type="transmembrane region" description="Helical" evidence="1">
    <location>
        <begin position="499"/>
        <end position="518"/>
    </location>
</feature>
<gene>
    <name evidence="3" type="ORF">HINF_LOCUS45877</name>
    <name evidence="2" type="ORF">HINF_LOCUS56308</name>
</gene>
<evidence type="ECO:0000256" key="1">
    <source>
        <dbReference type="SAM" id="Phobius"/>
    </source>
</evidence>
<keyword evidence="1" id="KW-1133">Transmembrane helix</keyword>
<dbReference type="Proteomes" id="UP001642409">
    <property type="component" value="Unassembled WGS sequence"/>
</dbReference>
<reference evidence="3 4" key="2">
    <citation type="submission" date="2024-07" db="EMBL/GenBank/DDBJ databases">
        <authorList>
            <person name="Akdeniz Z."/>
        </authorList>
    </citation>
    <scope>NUCLEOTIDE SEQUENCE [LARGE SCALE GENOMIC DNA]</scope>
</reference>
<keyword evidence="1" id="KW-0812">Transmembrane</keyword>
<sequence length="547" mass="61906">MIGYILQLTIQYTNIPQTELLTSEEVAGSYPYARQELSCYKTTNVLRVDLSQNQVCVDLERLVGSNCSQFPYGVLYDVMFNNHVTWRSQQRDYQYYTTNSFCFPCYGADCSFITATTIASMRINSEIYVTQVQISAIVIQKSNQSDCFDSSLSALRRSSTHQMLKLSPKPGCKYVFDDCVMTKLFEQKYRDKLTSTESTVISSAEWDVIKVPQTDSYGQYYKIEKNSAQNIDDGQLYSIFTISYQCPLIEMQHTVKINYISSFDYPNFGQNAVGIIEQDYIGFQLASLNPGFTEQVNSNVVITVMLTSTVTSEIVNVLEFSANSFNFKKSYVYCSQITSILTSQSSDLIQDCKDLLHSYSGQVSTLNALFSFKFNGIFATQLITSIKTGCWDSIQMSFNSSHVCVSTNPVPECILIREQKSKISINLFQNGAKDEIASKTMYYSSEGTRQVCSVCDQECQRKTNEQNVLLTVQSLEETENYSEMWILYVKKDTVKADNGILIIAGITAASFIAILAIIEGTMSACKRYTIHKKKQIKIHEIQNEDIE</sequence>
<evidence type="ECO:0000313" key="3">
    <source>
        <dbReference type="EMBL" id="CAL6054041.1"/>
    </source>
</evidence>
<proteinExistence type="predicted"/>
<dbReference type="EMBL" id="CAXDID020000200">
    <property type="protein sequence ID" value="CAL6054041.1"/>
    <property type="molecule type" value="Genomic_DNA"/>
</dbReference>
<evidence type="ECO:0000313" key="4">
    <source>
        <dbReference type="Proteomes" id="UP001642409"/>
    </source>
</evidence>
<evidence type="ECO:0000313" key="2">
    <source>
        <dbReference type="EMBL" id="CAI9968663.1"/>
    </source>
</evidence>
<name>A0AA86R4C3_9EUKA</name>
<dbReference type="AlphaFoldDB" id="A0AA86R4C3"/>